<gene>
    <name evidence="5" type="ORF">FKX85_20580</name>
</gene>
<dbReference type="InterPro" id="IPR049492">
    <property type="entry name" value="BD-FAE-like_dom"/>
</dbReference>
<dbReference type="PANTHER" id="PTHR48081:SF30">
    <property type="entry name" value="ACETYL-HYDROLASE LIPR-RELATED"/>
    <property type="match status" value="1"/>
</dbReference>
<evidence type="ECO:0000259" key="4">
    <source>
        <dbReference type="Pfam" id="PF20434"/>
    </source>
</evidence>
<keyword evidence="2 5" id="KW-0378">Hydrolase</keyword>
<accession>A0A514CPE3</accession>
<dbReference type="InterPro" id="IPR050300">
    <property type="entry name" value="GDXG_lipolytic_enzyme"/>
</dbReference>
<dbReference type="OrthoDB" id="9777975at2"/>
<dbReference type="InterPro" id="IPR002925">
    <property type="entry name" value="Dienelactn_hydro"/>
</dbReference>
<keyword evidence="6" id="KW-1185">Reference proteome</keyword>
<dbReference type="Pfam" id="PF01738">
    <property type="entry name" value="DLH"/>
    <property type="match status" value="1"/>
</dbReference>
<sequence length="237" mass="26985">MDIYYPDNLVEGQHYPVLVFFFGGGWVMGHKSKFKPHAEYFSERGIISVLVDYRVRSRHKTTPFEALEDAKSAIRFLRSNAEKFHVDPDRVIASGGSAGGHLAAATATVDQYNDDRDDMRISPKPNALVLFNPVIDNGPGGYGYERIGEEYLCFSPLHNLRKGAPPTIMFLGTEDHLIPVETAQYYKKVMERIGSRCDLYLYEGQPHGFFNFKYREYYDKTITKAAEFLVSLGYITK</sequence>
<proteinExistence type="inferred from homology"/>
<dbReference type="GO" id="GO:0004806">
    <property type="term" value="F:triacylglycerol lipase activity"/>
    <property type="evidence" value="ECO:0007669"/>
    <property type="project" value="TreeGrafter"/>
</dbReference>
<comment type="similarity">
    <text evidence="1">Belongs to the 'GDXG' lipolytic enzyme family.</text>
</comment>
<name>A0A514CPE3_9BACT</name>
<dbReference type="AlphaFoldDB" id="A0A514CPE3"/>
<dbReference type="Gene3D" id="3.40.50.1820">
    <property type="entry name" value="alpha/beta hydrolase"/>
    <property type="match status" value="1"/>
</dbReference>
<reference evidence="5 6" key="1">
    <citation type="submission" date="2019-06" db="EMBL/GenBank/DDBJ databases">
        <title>Echinicola alkalisoli sp. nov. isolated from saline soil.</title>
        <authorList>
            <person name="Sun J.-Q."/>
            <person name="Xu L."/>
        </authorList>
    </citation>
    <scope>NUCLEOTIDE SEQUENCE [LARGE SCALE GENOMIC DNA]</scope>
    <source>
        <strain evidence="5 6">LN3S3</strain>
    </source>
</reference>
<evidence type="ECO:0000259" key="3">
    <source>
        <dbReference type="Pfam" id="PF01738"/>
    </source>
</evidence>
<dbReference type="KEGG" id="echi:FKX85_20580"/>
<evidence type="ECO:0000313" key="6">
    <source>
        <dbReference type="Proteomes" id="UP000316614"/>
    </source>
</evidence>
<evidence type="ECO:0000313" key="5">
    <source>
        <dbReference type="EMBL" id="QDH81657.1"/>
    </source>
</evidence>
<dbReference type="Pfam" id="PF20434">
    <property type="entry name" value="BD-FAE"/>
    <property type="match status" value="1"/>
</dbReference>
<dbReference type="PANTHER" id="PTHR48081">
    <property type="entry name" value="AB HYDROLASE SUPERFAMILY PROTEIN C4A8.06C"/>
    <property type="match status" value="1"/>
</dbReference>
<protein>
    <submittedName>
        <fullName evidence="5">Alpha/beta hydrolase</fullName>
    </submittedName>
</protein>
<dbReference type="SUPFAM" id="SSF53474">
    <property type="entry name" value="alpha/beta-Hydrolases"/>
    <property type="match status" value="1"/>
</dbReference>
<feature type="domain" description="Dienelactone hydrolase" evidence="3">
    <location>
        <begin position="156"/>
        <end position="222"/>
    </location>
</feature>
<dbReference type="Proteomes" id="UP000316614">
    <property type="component" value="Chromosome"/>
</dbReference>
<dbReference type="EMBL" id="CP041253">
    <property type="protein sequence ID" value="QDH81657.1"/>
    <property type="molecule type" value="Genomic_DNA"/>
</dbReference>
<evidence type="ECO:0000256" key="2">
    <source>
        <dbReference type="ARBA" id="ARBA00022801"/>
    </source>
</evidence>
<dbReference type="InterPro" id="IPR029058">
    <property type="entry name" value="AB_hydrolase_fold"/>
</dbReference>
<feature type="domain" description="BD-FAE-like" evidence="4">
    <location>
        <begin position="1"/>
        <end position="113"/>
    </location>
</feature>
<evidence type="ECO:0000256" key="1">
    <source>
        <dbReference type="ARBA" id="ARBA00010515"/>
    </source>
</evidence>
<organism evidence="5 6">
    <name type="scientific">Echinicola soli</name>
    <dbReference type="NCBI Taxonomy" id="2591634"/>
    <lineage>
        <taxon>Bacteria</taxon>
        <taxon>Pseudomonadati</taxon>
        <taxon>Bacteroidota</taxon>
        <taxon>Cytophagia</taxon>
        <taxon>Cytophagales</taxon>
        <taxon>Cyclobacteriaceae</taxon>
        <taxon>Echinicola</taxon>
    </lineage>
</organism>